<reference evidence="5" key="2">
    <citation type="submission" date="2015-01" db="EMBL/GenBank/DDBJ databases">
        <title>Evolutionary Origins and Diversification of the Mycorrhizal Mutualists.</title>
        <authorList>
            <consortium name="DOE Joint Genome Institute"/>
            <consortium name="Mycorrhizal Genomics Consortium"/>
            <person name="Kohler A."/>
            <person name="Kuo A."/>
            <person name="Nagy L.G."/>
            <person name="Floudas D."/>
            <person name="Copeland A."/>
            <person name="Barry K.W."/>
            <person name="Cichocki N."/>
            <person name="Veneault-Fourrey C."/>
            <person name="LaButti K."/>
            <person name="Lindquist E.A."/>
            <person name="Lipzen A."/>
            <person name="Lundell T."/>
            <person name="Morin E."/>
            <person name="Murat C."/>
            <person name="Riley R."/>
            <person name="Ohm R."/>
            <person name="Sun H."/>
            <person name="Tunlid A."/>
            <person name="Henrissat B."/>
            <person name="Grigoriev I.V."/>
            <person name="Hibbett D.S."/>
            <person name="Martin F."/>
        </authorList>
    </citation>
    <scope>NUCLEOTIDE SEQUENCE [LARGE SCALE GENOMIC DNA]</scope>
    <source>
        <strain evidence="5">MAFF 305830</strain>
    </source>
</reference>
<sequence length="81" mass="8915">NQPGPPPLPAAEQREFEELVRRAQAPLSTSPKVLERHPDARKPVPPEFIGEVNPKTGEVGGPKREPVKFGDWSYGGKVTDF</sequence>
<dbReference type="GO" id="GO:0005739">
    <property type="term" value="C:mitochondrion"/>
    <property type="evidence" value="ECO:0007669"/>
    <property type="project" value="TreeGrafter"/>
</dbReference>
<dbReference type="STRING" id="933852.A0A0C3B0V3"/>
<organism evidence="4 5">
    <name type="scientific">Serendipita vermifera MAFF 305830</name>
    <dbReference type="NCBI Taxonomy" id="933852"/>
    <lineage>
        <taxon>Eukaryota</taxon>
        <taxon>Fungi</taxon>
        <taxon>Dikarya</taxon>
        <taxon>Basidiomycota</taxon>
        <taxon>Agaricomycotina</taxon>
        <taxon>Agaricomycetes</taxon>
        <taxon>Sebacinales</taxon>
        <taxon>Serendipitaceae</taxon>
        <taxon>Serendipita</taxon>
    </lineage>
</organism>
<reference evidence="4 5" key="1">
    <citation type="submission" date="2014-04" db="EMBL/GenBank/DDBJ databases">
        <authorList>
            <consortium name="DOE Joint Genome Institute"/>
            <person name="Kuo A."/>
            <person name="Zuccaro A."/>
            <person name="Kohler A."/>
            <person name="Nagy L.G."/>
            <person name="Floudas D."/>
            <person name="Copeland A."/>
            <person name="Barry K.W."/>
            <person name="Cichocki N."/>
            <person name="Veneault-Fourrey C."/>
            <person name="LaButti K."/>
            <person name="Lindquist E.A."/>
            <person name="Lipzen A."/>
            <person name="Lundell T."/>
            <person name="Morin E."/>
            <person name="Murat C."/>
            <person name="Sun H."/>
            <person name="Tunlid A."/>
            <person name="Henrissat B."/>
            <person name="Grigoriev I.V."/>
            <person name="Hibbett D.S."/>
            <person name="Martin F."/>
            <person name="Nordberg H.P."/>
            <person name="Cantor M.N."/>
            <person name="Hua S.X."/>
        </authorList>
    </citation>
    <scope>NUCLEOTIDE SEQUENCE [LARGE SCALE GENOMIC DNA]</scope>
    <source>
        <strain evidence="4 5">MAFF 305830</strain>
    </source>
</reference>
<protein>
    <recommendedName>
        <fullName evidence="2">Succinate dehydrogenase assembly factor 4, mitochondrial</fullName>
    </recommendedName>
</protein>
<feature type="non-terminal residue" evidence="4">
    <location>
        <position position="81"/>
    </location>
</feature>
<evidence type="ECO:0000256" key="2">
    <source>
        <dbReference type="ARBA" id="ARBA00022170"/>
    </source>
</evidence>
<dbReference type="PANTHER" id="PTHR28524">
    <property type="entry name" value="SUCCINATE DEHYDROGENASE ASSEMBLY FACTOR 4, MITOCHONDRIAL"/>
    <property type="match status" value="1"/>
</dbReference>
<dbReference type="HOGENOM" id="CLU_101052_2_0_1"/>
<feature type="region of interest" description="Disordered" evidence="3">
    <location>
        <begin position="24"/>
        <end position="72"/>
    </location>
</feature>
<feature type="non-terminal residue" evidence="4">
    <location>
        <position position="1"/>
    </location>
</feature>
<keyword evidence="5" id="KW-1185">Reference proteome</keyword>
<dbReference type="InterPro" id="IPR012875">
    <property type="entry name" value="SDHF4"/>
</dbReference>
<gene>
    <name evidence="4" type="ORF">M408DRAFT_51756</name>
</gene>
<dbReference type="EMBL" id="KN824284">
    <property type="protein sequence ID" value="KIM30400.1"/>
    <property type="molecule type" value="Genomic_DNA"/>
</dbReference>
<feature type="compositionally biased region" description="Basic and acidic residues" evidence="3">
    <location>
        <begin position="33"/>
        <end position="44"/>
    </location>
</feature>
<dbReference type="AlphaFoldDB" id="A0A0C3B0V3"/>
<name>A0A0C3B0V3_SERVB</name>
<evidence type="ECO:0000256" key="3">
    <source>
        <dbReference type="SAM" id="MobiDB-lite"/>
    </source>
</evidence>
<evidence type="ECO:0000256" key="1">
    <source>
        <dbReference type="ARBA" id="ARBA00005701"/>
    </source>
</evidence>
<evidence type="ECO:0000313" key="5">
    <source>
        <dbReference type="Proteomes" id="UP000054097"/>
    </source>
</evidence>
<dbReference type="OrthoDB" id="201362at2759"/>
<dbReference type="Proteomes" id="UP000054097">
    <property type="component" value="Unassembled WGS sequence"/>
</dbReference>
<proteinExistence type="inferred from homology"/>
<dbReference type="PANTHER" id="PTHR28524:SF3">
    <property type="entry name" value="SUCCINATE DEHYDROGENASE ASSEMBLY FACTOR 4, MITOCHONDRIAL"/>
    <property type="match status" value="1"/>
</dbReference>
<accession>A0A0C3B0V3</accession>
<dbReference type="GO" id="GO:0034553">
    <property type="term" value="P:mitochondrial respiratory chain complex II assembly"/>
    <property type="evidence" value="ECO:0007669"/>
    <property type="project" value="TreeGrafter"/>
</dbReference>
<comment type="similarity">
    <text evidence="1">Belongs to the SDHAF4 family.</text>
</comment>
<dbReference type="Pfam" id="PF07896">
    <property type="entry name" value="DUF1674"/>
    <property type="match status" value="1"/>
</dbReference>
<evidence type="ECO:0000313" key="4">
    <source>
        <dbReference type="EMBL" id="KIM30400.1"/>
    </source>
</evidence>